<dbReference type="Gene3D" id="3.40.1390.10">
    <property type="entry name" value="MurE/MurF, N-terminal domain"/>
    <property type="match status" value="1"/>
</dbReference>
<organism evidence="15 16">
    <name type="scientific">Heyndrickxia camelliae</name>
    <dbReference type="NCBI Taxonomy" id="1707093"/>
    <lineage>
        <taxon>Bacteria</taxon>
        <taxon>Bacillati</taxon>
        <taxon>Bacillota</taxon>
        <taxon>Bacilli</taxon>
        <taxon>Bacillales</taxon>
        <taxon>Bacillaceae</taxon>
        <taxon>Heyndrickxia</taxon>
    </lineage>
</organism>
<dbReference type="GO" id="GO:0005524">
    <property type="term" value="F:ATP binding"/>
    <property type="evidence" value="ECO:0007669"/>
    <property type="project" value="UniProtKB-UniRule"/>
</dbReference>
<keyword evidence="6 10" id="KW-0133">Cell shape</keyword>
<dbReference type="UniPathway" id="UPA00219"/>
<dbReference type="InterPro" id="IPR036615">
    <property type="entry name" value="Mur_ligase_C_dom_sf"/>
</dbReference>
<dbReference type="InterPro" id="IPR035911">
    <property type="entry name" value="MurE/MurF_N"/>
</dbReference>
<dbReference type="InterPro" id="IPR013221">
    <property type="entry name" value="Mur_ligase_cen"/>
</dbReference>
<evidence type="ECO:0000259" key="13">
    <source>
        <dbReference type="Pfam" id="PF02875"/>
    </source>
</evidence>
<keyword evidence="1 10" id="KW-0963">Cytoplasm</keyword>
<protein>
    <recommendedName>
        <fullName evidence="10 11">UDP-N-acetylmuramoyl-tripeptide--D-alanyl-D-alanine ligase</fullName>
        <ecNumber evidence="10 11">6.3.2.10</ecNumber>
    </recommendedName>
    <alternativeName>
        <fullName evidence="10">D-alanyl-D-alanine-adding enzyme</fullName>
    </alternativeName>
</protein>
<dbReference type="GO" id="GO:0008360">
    <property type="term" value="P:regulation of cell shape"/>
    <property type="evidence" value="ECO:0007669"/>
    <property type="project" value="UniProtKB-KW"/>
</dbReference>
<dbReference type="EC" id="6.3.2.10" evidence="10 11"/>
<evidence type="ECO:0000256" key="4">
    <source>
        <dbReference type="ARBA" id="ARBA00022741"/>
    </source>
</evidence>
<evidence type="ECO:0000256" key="6">
    <source>
        <dbReference type="ARBA" id="ARBA00022960"/>
    </source>
</evidence>
<evidence type="ECO:0000256" key="3">
    <source>
        <dbReference type="ARBA" id="ARBA00022618"/>
    </source>
</evidence>
<dbReference type="Gene3D" id="3.90.190.20">
    <property type="entry name" value="Mur ligase, C-terminal domain"/>
    <property type="match status" value="1"/>
</dbReference>
<accession>A0A2N3LEW1</accession>
<evidence type="ECO:0000256" key="5">
    <source>
        <dbReference type="ARBA" id="ARBA00022840"/>
    </source>
</evidence>
<dbReference type="SUPFAM" id="SSF63418">
    <property type="entry name" value="MurE/MurF N-terminal domain"/>
    <property type="match status" value="1"/>
</dbReference>
<dbReference type="RefSeq" id="WP_101356019.1">
    <property type="nucleotide sequence ID" value="NZ_PIQO01000021.1"/>
</dbReference>
<feature type="domain" description="Mur ligase N-terminal catalytic" evidence="12">
    <location>
        <begin position="27"/>
        <end position="100"/>
    </location>
</feature>
<dbReference type="HAMAP" id="MF_02019">
    <property type="entry name" value="MurF"/>
    <property type="match status" value="1"/>
</dbReference>
<dbReference type="InterPro" id="IPR051046">
    <property type="entry name" value="MurCDEF_CellWall_CoF430Synth"/>
</dbReference>
<dbReference type="GO" id="GO:0005737">
    <property type="term" value="C:cytoplasm"/>
    <property type="evidence" value="ECO:0007669"/>
    <property type="project" value="UniProtKB-SubCell"/>
</dbReference>
<evidence type="ECO:0000313" key="15">
    <source>
        <dbReference type="EMBL" id="PKR83170.1"/>
    </source>
</evidence>
<evidence type="ECO:0000313" key="16">
    <source>
        <dbReference type="Proteomes" id="UP000233440"/>
    </source>
</evidence>
<evidence type="ECO:0000256" key="8">
    <source>
        <dbReference type="ARBA" id="ARBA00023306"/>
    </source>
</evidence>
<dbReference type="Gene3D" id="3.40.1190.10">
    <property type="entry name" value="Mur-like, catalytic domain"/>
    <property type="match status" value="1"/>
</dbReference>
<keyword evidence="16" id="KW-1185">Reference proteome</keyword>
<dbReference type="EMBL" id="PIQO01000021">
    <property type="protein sequence ID" value="PKR83170.1"/>
    <property type="molecule type" value="Genomic_DNA"/>
</dbReference>
<dbReference type="SUPFAM" id="SSF53623">
    <property type="entry name" value="MurD-like peptide ligases, catalytic domain"/>
    <property type="match status" value="1"/>
</dbReference>
<dbReference type="Pfam" id="PF08245">
    <property type="entry name" value="Mur_ligase_M"/>
    <property type="match status" value="1"/>
</dbReference>
<evidence type="ECO:0000259" key="14">
    <source>
        <dbReference type="Pfam" id="PF08245"/>
    </source>
</evidence>
<dbReference type="SUPFAM" id="SSF53244">
    <property type="entry name" value="MurD-like peptide ligases, peptide-binding domain"/>
    <property type="match status" value="1"/>
</dbReference>
<dbReference type="InterPro" id="IPR005863">
    <property type="entry name" value="UDP-N-AcMur_synth"/>
</dbReference>
<keyword evidence="4 10" id="KW-0547">Nucleotide-binding</keyword>
<proteinExistence type="inferred from homology"/>
<evidence type="ECO:0000256" key="2">
    <source>
        <dbReference type="ARBA" id="ARBA00022598"/>
    </source>
</evidence>
<comment type="subcellular location">
    <subcellularLocation>
        <location evidence="10 11">Cytoplasm</location>
    </subcellularLocation>
</comment>
<dbReference type="AlphaFoldDB" id="A0A2N3LEW1"/>
<dbReference type="OrthoDB" id="9801978at2"/>
<dbReference type="InterPro" id="IPR004101">
    <property type="entry name" value="Mur_ligase_C"/>
</dbReference>
<keyword evidence="9 10" id="KW-0961">Cell wall biogenesis/degradation</keyword>
<dbReference type="NCBIfam" id="TIGR01143">
    <property type="entry name" value="murF"/>
    <property type="match status" value="1"/>
</dbReference>
<evidence type="ECO:0000259" key="12">
    <source>
        <dbReference type="Pfam" id="PF01225"/>
    </source>
</evidence>
<dbReference type="InterPro" id="IPR000713">
    <property type="entry name" value="Mur_ligase_N"/>
</dbReference>
<dbReference type="GO" id="GO:0009252">
    <property type="term" value="P:peptidoglycan biosynthetic process"/>
    <property type="evidence" value="ECO:0007669"/>
    <property type="project" value="UniProtKB-UniRule"/>
</dbReference>
<feature type="domain" description="Mur ligase C-terminal" evidence="13">
    <location>
        <begin position="319"/>
        <end position="445"/>
    </location>
</feature>
<keyword evidence="2 10" id="KW-0436">Ligase</keyword>
<comment type="similarity">
    <text evidence="10">Belongs to the MurCDEF family. MurF subfamily.</text>
</comment>
<evidence type="ECO:0000256" key="1">
    <source>
        <dbReference type="ARBA" id="ARBA00022490"/>
    </source>
</evidence>
<comment type="function">
    <text evidence="10 11">Involved in cell wall formation. Catalyzes the final step in the synthesis of UDP-N-acetylmuramoyl-pentapeptide, the precursor of murein.</text>
</comment>
<keyword evidence="8 10" id="KW-0131">Cell cycle</keyword>
<dbReference type="GO" id="GO:0071555">
    <property type="term" value="P:cell wall organization"/>
    <property type="evidence" value="ECO:0007669"/>
    <property type="project" value="UniProtKB-KW"/>
</dbReference>
<feature type="domain" description="Mur ligase central" evidence="14">
    <location>
        <begin position="111"/>
        <end position="296"/>
    </location>
</feature>
<keyword evidence="3 10" id="KW-0132">Cell division</keyword>
<evidence type="ECO:0000256" key="11">
    <source>
        <dbReference type="RuleBase" id="RU004136"/>
    </source>
</evidence>
<dbReference type="GO" id="GO:0008766">
    <property type="term" value="F:UDP-N-acetylmuramoylalanyl-D-glutamyl-2,6-diaminopimelate-D-alanyl-D-alanine ligase activity"/>
    <property type="evidence" value="ECO:0007669"/>
    <property type="project" value="RHEA"/>
</dbReference>
<dbReference type="GO" id="GO:0047480">
    <property type="term" value="F:UDP-N-acetylmuramoyl-tripeptide-D-alanyl-D-alanine ligase activity"/>
    <property type="evidence" value="ECO:0007669"/>
    <property type="project" value="UniProtKB-UniRule"/>
</dbReference>
<keyword evidence="7 10" id="KW-0573">Peptidoglycan synthesis</keyword>
<dbReference type="Pfam" id="PF01225">
    <property type="entry name" value="Mur_ligase"/>
    <property type="match status" value="1"/>
</dbReference>
<dbReference type="Proteomes" id="UP000233440">
    <property type="component" value="Unassembled WGS sequence"/>
</dbReference>
<evidence type="ECO:0000256" key="9">
    <source>
        <dbReference type="ARBA" id="ARBA00023316"/>
    </source>
</evidence>
<dbReference type="GO" id="GO:0051301">
    <property type="term" value="P:cell division"/>
    <property type="evidence" value="ECO:0007669"/>
    <property type="project" value="UniProtKB-KW"/>
</dbReference>
<comment type="catalytic activity">
    <reaction evidence="10 11">
        <text>D-alanyl-D-alanine + UDP-N-acetyl-alpha-D-muramoyl-L-alanyl-gamma-D-glutamyl-meso-2,6-diaminopimelate + ATP = UDP-N-acetyl-alpha-D-muramoyl-L-alanyl-gamma-D-glutamyl-meso-2,6-diaminopimeloyl-D-alanyl-D-alanine + ADP + phosphate + H(+)</text>
        <dbReference type="Rhea" id="RHEA:28374"/>
        <dbReference type="ChEBI" id="CHEBI:15378"/>
        <dbReference type="ChEBI" id="CHEBI:30616"/>
        <dbReference type="ChEBI" id="CHEBI:43474"/>
        <dbReference type="ChEBI" id="CHEBI:57822"/>
        <dbReference type="ChEBI" id="CHEBI:61386"/>
        <dbReference type="ChEBI" id="CHEBI:83905"/>
        <dbReference type="ChEBI" id="CHEBI:456216"/>
        <dbReference type="EC" id="6.3.2.10"/>
    </reaction>
</comment>
<dbReference type="Pfam" id="PF02875">
    <property type="entry name" value="Mur_ligase_C"/>
    <property type="match status" value="1"/>
</dbReference>
<evidence type="ECO:0000256" key="7">
    <source>
        <dbReference type="ARBA" id="ARBA00022984"/>
    </source>
</evidence>
<sequence length="461" mass="50952">MMKRTVKQIANMIKIENDITEFQDNVISGACIDTRVIQEGNLYVPLKGRFVDGHQYVEAAINSGAGASLWQKDVPNPPHGLPIIIVEDVLTALQELARAYLQELNIKVVGVTGSNGKTTTKDMVASVLSQKYKVQKTIGNYNGRQGLPLTVLSLKEDTEVAVLEMGMSARGEIEFLTRLARPNVAIITNIGEAHLQDLGSREAIADAKMEIVKGLSRDGLFIYLGDEPLLRERAQAISDVRIQTFGKKQENDIYPITINQDENGSAYSVNMEPDSQLYIPVLGEYNVLNSLAAILAGRELGLSMEEIKNGLSSVKLTAMRMEVLDGLNGIKIINDAYNASPTSTKAALNLVMDLDKSREKIVVLGDMLELGEAEKDFHREIGRFLQPSKIKYVFTYGELGYYIAEEAKKQFGADRVFNFVNKQELIQSIISHIQGNELVLIKGSRGMELEEVATSLVENKE</sequence>
<dbReference type="PANTHER" id="PTHR43024:SF1">
    <property type="entry name" value="UDP-N-ACETYLMURAMOYL-TRIPEPTIDE--D-ALANYL-D-ALANINE LIGASE"/>
    <property type="match status" value="1"/>
</dbReference>
<dbReference type="PANTHER" id="PTHR43024">
    <property type="entry name" value="UDP-N-ACETYLMURAMOYL-TRIPEPTIDE--D-ALANYL-D-ALANINE LIGASE"/>
    <property type="match status" value="1"/>
</dbReference>
<name>A0A2N3LEW1_9BACI</name>
<feature type="binding site" evidence="10">
    <location>
        <begin position="113"/>
        <end position="119"/>
    </location>
    <ligand>
        <name>ATP</name>
        <dbReference type="ChEBI" id="CHEBI:30616"/>
    </ligand>
</feature>
<gene>
    <name evidence="10" type="primary">murF</name>
    <name evidence="15" type="ORF">CWO92_20200</name>
</gene>
<evidence type="ECO:0000256" key="10">
    <source>
        <dbReference type="HAMAP-Rule" id="MF_02019"/>
    </source>
</evidence>
<comment type="pathway">
    <text evidence="10 11">Cell wall biogenesis; peptidoglycan biosynthesis.</text>
</comment>
<dbReference type="InterPro" id="IPR036565">
    <property type="entry name" value="Mur-like_cat_sf"/>
</dbReference>
<comment type="caution">
    <text evidence="15">The sequence shown here is derived from an EMBL/GenBank/DDBJ whole genome shotgun (WGS) entry which is preliminary data.</text>
</comment>
<reference evidence="15 16" key="1">
    <citation type="submission" date="2017-11" db="EMBL/GenBank/DDBJ databases">
        <title>Bacillus camelliae sp. nov., isolated from pu'er tea.</title>
        <authorList>
            <person name="Niu L."/>
        </authorList>
    </citation>
    <scope>NUCLEOTIDE SEQUENCE [LARGE SCALE GENOMIC DNA]</scope>
    <source>
        <strain evidence="15 16">7578-1</strain>
    </source>
</reference>
<keyword evidence="5 10" id="KW-0067">ATP-binding</keyword>